<dbReference type="Gene3D" id="3.40.50.300">
    <property type="entry name" value="P-loop containing nucleotide triphosphate hydrolases"/>
    <property type="match status" value="1"/>
</dbReference>
<dbReference type="GO" id="GO:0003677">
    <property type="term" value="F:DNA binding"/>
    <property type="evidence" value="ECO:0007669"/>
    <property type="project" value="UniProtKB-UniRule"/>
</dbReference>
<evidence type="ECO:0000313" key="7">
    <source>
        <dbReference type="EMBL" id="SDQ29929.1"/>
    </source>
</evidence>
<sequence length="1035" mass="114315">MEFRVLGALEVTEEGRQLNIGGLRQQIVLAVLVLNANQSVTPDRMVEAIYDDDPPATARSQVQICISALRRLFSAHGHPEAIVTTRQGYVLRVPDDAIDMRRFEKLVKQARKARDDRCYREAIRYYREALALWRGPAFDGIESRAVQALASWAAEQRLTANEECLQLELDLGRHHELVSELVRLVQENPLREGLISQLMIALYRSGRQAEALRVYREARQLIVEELGIEPTEQLQRLETAILTSDESLGPRPLPVEPEIETHARAPSVPGMLPPDIADFVGRHEEIDIIKRRLTVPLDGAGRFALPIVAIFGRAGSGKSTTAIHAAHSVASHFPDGQLFADLHGSSSRPASPMQVLDRFLRAFGVSGAALPEAVTERTEMYRMLLADRRVLIVLDDAASESQVLPLLPGSPTSAVITTSRTRLAGLAGATQVELGLFEAGQSIEMLSRIAGSERVWAEPQSAAALADLCGHLPLALRIAGARLASRPHWAVEQLVERLADETRRLDELKHGDMGIRASLLITYQGLSERTRSLFRQLAILQSHIFSAWTAAALLDQPLADAQDLLDDLVEAQLIEVVGTGGSVNVQYRFHDLVRVYARERLAAEEPPAERTAALARVLRSLHHLTQAARDREYGAPAGPSLLPEIESPLPAELVERLVADPIAWFERERPMLLAGIRQAAQAGFAELCWRTAKNAEAFFELRVYLDDWREAHEIAMEAARRSGDERGQAEMLCVRGALAQTEQRFDDARRDFTAALALFEGSGDLCQVARARRNLAFLERMNGQFRVAAAHLEQALKIFIDLGDQISAAHTLDNLAAIRSECGDLDEAKIMLAEAMVRGKSGGSRRVISQVLYRMGRVHLRAEEFALAAGAFEESLAIVEEIGDRIGESYALHGLGLAQLRRDKREEAESLLQRALSTAETSRHRLAEAHALLGLGELATTAGRPEDAVSHLRKATMLFRQTRVPLFEAQALIMLSEALRRIGDDSAADRALSRVHELIDQVDDWAGRALRDHLESVGRHTSSPARLYPVPGRIG</sequence>
<dbReference type="SMART" id="SM01043">
    <property type="entry name" value="BTAD"/>
    <property type="match status" value="1"/>
</dbReference>
<evidence type="ECO:0000256" key="4">
    <source>
        <dbReference type="ARBA" id="ARBA00023163"/>
    </source>
</evidence>
<dbReference type="InterPro" id="IPR003593">
    <property type="entry name" value="AAA+_ATPase"/>
</dbReference>
<dbReference type="SMART" id="SM00862">
    <property type="entry name" value="Trans_reg_C"/>
    <property type="match status" value="1"/>
</dbReference>
<dbReference type="SUPFAM" id="SSF46894">
    <property type="entry name" value="C-terminal effector domain of the bipartite response regulators"/>
    <property type="match status" value="1"/>
</dbReference>
<dbReference type="GO" id="GO:0043531">
    <property type="term" value="F:ADP binding"/>
    <property type="evidence" value="ECO:0007669"/>
    <property type="project" value="InterPro"/>
</dbReference>
<dbReference type="SUPFAM" id="SSF48452">
    <property type="entry name" value="TPR-like"/>
    <property type="match status" value="3"/>
</dbReference>
<dbReference type="Proteomes" id="UP000217103">
    <property type="component" value="Unassembled WGS sequence"/>
</dbReference>
<dbReference type="STRING" id="35622.SAMN04489764_0099"/>
<keyword evidence="4" id="KW-0804">Transcription</keyword>
<name>A0A1H0ZRC8_9ACTN</name>
<dbReference type="InterPro" id="IPR001867">
    <property type="entry name" value="OmpR/PhoB-type_DNA-bd"/>
</dbReference>
<proteinExistence type="inferred from homology"/>
<dbReference type="PANTHER" id="PTHR35807">
    <property type="entry name" value="TRANSCRIPTIONAL REGULATOR REDD-RELATED"/>
    <property type="match status" value="1"/>
</dbReference>
<dbReference type="PANTHER" id="PTHR35807:SF1">
    <property type="entry name" value="TRANSCRIPTIONAL REGULATOR REDD"/>
    <property type="match status" value="1"/>
</dbReference>
<dbReference type="InterPro" id="IPR027417">
    <property type="entry name" value="P-loop_NTPase"/>
</dbReference>
<dbReference type="Pfam" id="PF00486">
    <property type="entry name" value="Trans_reg_C"/>
    <property type="match status" value="1"/>
</dbReference>
<dbReference type="EMBL" id="FNKK01000002">
    <property type="protein sequence ID" value="SDQ29929.1"/>
    <property type="molecule type" value="Genomic_DNA"/>
</dbReference>
<dbReference type="PROSITE" id="PS51755">
    <property type="entry name" value="OMPR_PHOB"/>
    <property type="match status" value="1"/>
</dbReference>
<protein>
    <submittedName>
        <fullName evidence="7">DNA-binding transcriptional activator of the SARP family</fullName>
    </submittedName>
</protein>
<evidence type="ECO:0000313" key="8">
    <source>
        <dbReference type="Proteomes" id="UP000217103"/>
    </source>
</evidence>
<dbReference type="CDD" id="cd15831">
    <property type="entry name" value="BTAD"/>
    <property type="match status" value="1"/>
</dbReference>
<dbReference type="InterPro" id="IPR011990">
    <property type="entry name" value="TPR-like_helical_dom_sf"/>
</dbReference>
<keyword evidence="3 5" id="KW-0238">DNA-binding</keyword>
<feature type="domain" description="OmpR/PhoB-type" evidence="6">
    <location>
        <begin position="1"/>
        <end position="93"/>
    </location>
</feature>
<evidence type="ECO:0000256" key="3">
    <source>
        <dbReference type="ARBA" id="ARBA00023125"/>
    </source>
</evidence>
<dbReference type="SUPFAM" id="SSF52540">
    <property type="entry name" value="P-loop containing nucleoside triphosphate hydrolases"/>
    <property type="match status" value="1"/>
</dbReference>
<dbReference type="OrthoDB" id="5521887at2"/>
<evidence type="ECO:0000256" key="1">
    <source>
        <dbReference type="ARBA" id="ARBA00005820"/>
    </source>
</evidence>
<dbReference type="GO" id="GO:0006355">
    <property type="term" value="P:regulation of DNA-templated transcription"/>
    <property type="evidence" value="ECO:0007669"/>
    <property type="project" value="InterPro"/>
</dbReference>
<keyword evidence="8" id="KW-1185">Reference proteome</keyword>
<dbReference type="PRINTS" id="PR00364">
    <property type="entry name" value="DISEASERSIST"/>
</dbReference>
<dbReference type="InterPro" id="IPR036388">
    <property type="entry name" value="WH-like_DNA-bd_sf"/>
</dbReference>
<dbReference type="InterPro" id="IPR019734">
    <property type="entry name" value="TPR_rpt"/>
</dbReference>
<dbReference type="InterPro" id="IPR005158">
    <property type="entry name" value="BTAD"/>
</dbReference>
<dbReference type="InterPro" id="IPR016032">
    <property type="entry name" value="Sig_transdc_resp-reg_C-effctor"/>
</dbReference>
<organism evidence="7 8">
    <name type="scientific">Thermostaphylospora chromogena</name>
    <dbReference type="NCBI Taxonomy" id="35622"/>
    <lineage>
        <taxon>Bacteria</taxon>
        <taxon>Bacillati</taxon>
        <taxon>Actinomycetota</taxon>
        <taxon>Actinomycetes</taxon>
        <taxon>Streptosporangiales</taxon>
        <taxon>Thermomonosporaceae</taxon>
        <taxon>Thermostaphylospora</taxon>
    </lineage>
</organism>
<dbReference type="Gene3D" id="1.10.10.10">
    <property type="entry name" value="Winged helix-like DNA-binding domain superfamily/Winged helix DNA-binding domain"/>
    <property type="match status" value="1"/>
</dbReference>
<dbReference type="InterPro" id="IPR051677">
    <property type="entry name" value="AfsR-DnrI-RedD_regulator"/>
</dbReference>
<dbReference type="SMART" id="SM00028">
    <property type="entry name" value="TPR"/>
    <property type="match status" value="6"/>
</dbReference>
<evidence type="ECO:0000256" key="5">
    <source>
        <dbReference type="PROSITE-ProRule" id="PRU01091"/>
    </source>
</evidence>
<dbReference type="SMART" id="SM00382">
    <property type="entry name" value="AAA"/>
    <property type="match status" value="1"/>
</dbReference>
<dbReference type="Gene3D" id="1.25.40.10">
    <property type="entry name" value="Tetratricopeptide repeat domain"/>
    <property type="match status" value="3"/>
</dbReference>
<accession>A0A1H0ZRC8</accession>
<dbReference type="Pfam" id="PF13424">
    <property type="entry name" value="TPR_12"/>
    <property type="match status" value="2"/>
</dbReference>
<evidence type="ECO:0000259" key="6">
    <source>
        <dbReference type="PROSITE" id="PS51755"/>
    </source>
</evidence>
<dbReference type="GO" id="GO:0000160">
    <property type="term" value="P:phosphorelay signal transduction system"/>
    <property type="evidence" value="ECO:0007669"/>
    <property type="project" value="InterPro"/>
</dbReference>
<dbReference type="Pfam" id="PF03704">
    <property type="entry name" value="BTAD"/>
    <property type="match status" value="1"/>
</dbReference>
<keyword evidence="2" id="KW-0805">Transcription regulation</keyword>
<reference evidence="7 8" key="1">
    <citation type="submission" date="2016-10" db="EMBL/GenBank/DDBJ databases">
        <authorList>
            <person name="de Groot N.N."/>
        </authorList>
    </citation>
    <scope>NUCLEOTIDE SEQUENCE [LARGE SCALE GENOMIC DNA]</scope>
    <source>
        <strain evidence="7 8">DSM 43794</strain>
    </source>
</reference>
<feature type="DNA-binding region" description="OmpR/PhoB-type" evidence="5">
    <location>
        <begin position="1"/>
        <end position="93"/>
    </location>
</feature>
<evidence type="ECO:0000256" key="2">
    <source>
        <dbReference type="ARBA" id="ARBA00023015"/>
    </source>
</evidence>
<dbReference type="InterPro" id="IPR002182">
    <property type="entry name" value="NB-ARC"/>
</dbReference>
<gene>
    <name evidence="7" type="ORF">SAMN04489764_0099</name>
</gene>
<comment type="similarity">
    <text evidence="1">Belongs to the AfsR/DnrI/RedD regulatory family.</text>
</comment>
<dbReference type="Pfam" id="PF00931">
    <property type="entry name" value="NB-ARC"/>
    <property type="match status" value="1"/>
</dbReference>
<dbReference type="AlphaFoldDB" id="A0A1H0ZRC8"/>